<organism evidence="3">
    <name type="scientific">Microvirga ossetica</name>
    <dbReference type="NCBI Taxonomy" id="1882682"/>
    <lineage>
        <taxon>Bacteria</taxon>
        <taxon>Pseudomonadati</taxon>
        <taxon>Pseudomonadota</taxon>
        <taxon>Alphaproteobacteria</taxon>
        <taxon>Hyphomicrobiales</taxon>
        <taxon>Methylobacteriaceae</taxon>
        <taxon>Microvirga</taxon>
    </lineage>
</organism>
<dbReference type="Gene3D" id="3.40.190.10">
    <property type="entry name" value="Periplasmic binding protein-like II"/>
    <property type="match status" value="1"/>
</dbReference>
<feature type="signal peptide" evidence="2">
    <location>
        <begin position="1"/>
        <end position="23"/>
    </location>
</feature>
<dbReference type="InterPro" id="IPR042100">
    <property type="entry name" value="Bug_dom1"/>
</dbReference>
<dbReference type="Pfam" id="PF03401">
    <property type="entry name" value="TctC"/>
    <property type="match status" value="1"/>
</dbReference>
<evidence type="ECO:0000313" key="3">
    <source>
        <dbReference type="EMBL" id="ANY77742.1"/>
    </source>
</evidence>
<accession>A0A1B2ECZ1</accession>
<dbReference type="Gene3D" id="3.40.190.150">
    <property type="entry name" value="Bordetella uptake gene, domain 1"/>
    <property type="match status" value="1"/>
</dbReference>
<feature type="chain" id="PRO_5008535992" description="ABC transporter substrate-binding protein" evidence="2">
    <location>
        <begin position="24"/>
        <end position="327"/>
    </location>
</feature>
<dbReference type="RefSeq" id="WP_210422136.1">
    <property type="nucleotide sequence ID" value="NZ_CP016616.1"/>
</dbReference>
<dbReference type="EMBL" id="CP016616">
    <property type="protein sequence ID" value="ANY77742.1"/>
    <property type="molecule type" value="Genomic_DNA"/>
</dbReference>
<keyword evidence="2" id="KW-0732">Signal</keyword>
<dbReference type="SUPFAM" id="SSF53850">
    <property type="entry name" value="Periplasmic binding protein-like II"/>
    <property type="match status" value="1"/>
</dbReference>
<evidence type="ECO:0000256" key="1">
    <source>
        <dbReference type="ARBA" id="ARBA00006987"/>
    </source>
</evidence>
<protein>
    <recommendedName>
        <fullName evidence="4">ABC transporter substrate-binding protein</fullName>
    </recommendedName>
</protein>
<reference evidence="3" key="1">
    <citation type="submission" date="2016-07" db="EMBL/GenBank/DDBJ databases">
        <title>Microvirga ossetica sp. nov. a new species of rhizobia isolated from root nodules of the legume species Vicia alpestris Steven originated from North Ossetia region in the Caucasus.</title>
        <authorList>
            <person name="Safronova V.I."/>
            <person name="Kuznetsova I.G."/>
            <person name="Sazanova A.L."/>
            <person name="Belimov A."/>
            <person name="Andronov E."/>
            <person name="Osledkin Y.S."/>
            <person name="Onishchuk O.P."/>
            <person name="Kurchak O.N."/>
            <person name="Shaposhnikov A.I."/>
            <person name="Willems A."/>
            <person name="Tikhonovich I.A."/>
        </authorList>
    </citation>
    <scope>NUCLEOTIDE SEQUENCE [LARGE SCALE GENOMIC DNA]</scope>
    <source>
        <strain evidence="3">V5/3M</strain>
    </source>
</reference>
<evidence type="ECO:0000256" key="2">
    <source>
        <dbReference type="SAM" id="SignalP"/>
    </source>
</evidence>
<dbReference type="AlphaFoldDB" id="A0A1B2ECZ1"/>
<gene>
    <name evidence="3" type="ORF">BB934_05420</name>
</gene>
<comment type="similarity">
    <text evidence="1">Belongs to the UPF0065 (bug) family.</text>
</comment>
<dbReference type="PANTHER" id="PTHR42928">
    <property type="entry name" value="TRICARBOXYLATE-BINDING PROTEIN"/>
    <property type="match status" value="1"/>
</dbReference>
<sequence>MSKWKIALASATLLTVGSIQAFAQQSFPSRYITMIVPFAAGGPTDIVGRIVADHMSRTLGQQVVIENVAGVAGTIGAARVAKAEPDGHTLLVGPMSTMSFSPALYPKLAFNPLTDFEPIGIAASAPIMLVTNNTIPATQLSEFTDYLKANPAKLTNGNAGVGSTSHLACLLLNNRVGASVTLVPYRGTGPALQDVVSGQVGYICDQVTSLMSQVQAKAVKPLAVLSPTRSPVLPDVPTASEAGMSGIDMVVWNALFAPKGTPPEIVEKLNSALQKAITDPASREKFLQLGAEPPPESQRSPQALRQIHAADVTKWGEVIRGANIKVE</sequence>
<dbReference type="PANTHER" id="PTHR42928:SF5">
    <property type="entry name" value="BLR1237 PROTEIN"/>
    <property type="match status" value="1"/>
</dbReference>
<dbReference type="InterPro" id="IPR005064">
    <property type="entry name" value="BUG"/>
</dbReference>
<dbReference type="KEGG" id="moc:BB934_05420"/>
<evidence type="ECO:0008006" key="4">
    <source>
        <dbReference type="Google" id="ProtNLM"/>
    </source>
</evidence>
<name>A0A1B2ECZ1_9HYPH</name>
<proteinExistence type="inferred from homology"/>
<dbReference type="PIRSF" id="PIRSF017082">
    <property type="entry name" value="YflP"/>
    <property type="match status" value="1"/>
</dbReference>